<dbReference type="GO" id="GO:0006508">
    <property type="term" value="P:proteolysis"/>
    <property type="evidence" value="ECO:0007669"/>
    <property type="project" value="InterPro"/>
</dbReference>
<dbReference type="InterPro" id="IPR029030">
    <property type="entry name" value="Caspase-like_dom_sf"/>
</dbReference>
<feature type="region of interest" description="Disordered" evidence="1">
    <location>
        <begin position="161"/>
        <end position="181"/>
    </location>
</feature>
<dbReference type="Proteomes" id="UP000191931">
    <property type="component" value="Unassembled WGS sequence"/>
</dbReference>
<dbReference type="SUPFAM" id="SSF52129">
    <property type="entry name" value="Caspase-like"/>
    <property type="match status" value="1"/>
</dbReference>
<dbReference type="AlphaFoldDB" id="A0A1W1H617"/>
<dbReference type="Pfam" id="PF00656">
    <property type="entry name" value="Peptidase_C14"/>
    <property type="match status" value="1"/>
</dbReference>
<proteinExistence type="predicted"/>
<name>A0A1W1H617_9BACT</name>
<evidence type="ECO:0000313" key="4">
    <source>
        <dbReference type="Proteomes" id="UP000191931"/>
    </source>
</evidence>
<dbReference type="PANTHER" id="PTHR48104:SF30">
    <property type="entry name" value="METACASPASE-1"/>
    <property type="match status" value="1"/>
</dbReference>
<keyword evidence="4" id="KW-1185">Reference proteome</keyword>
<organism evidence="3 4">
    <name type="scientific">Desulfamplus magnetovallimortis</name>
    <dbReference type="NCBI Taxonomy" id="1246637"/>
    <lineage>
        <taxon>Bacteria</taxon>
        <taxon>Pseudomonadati</taxon>
        <taxon>Thermodesulfobacteriota</taxon>
        <taxon>Desulfobacteria</taxon>
        <taxon>Desulfobacterales</taxon>
        <taxon>Desulfobacteraceae</taxon>
        <taxon>Desulfamplus</taxon>
    </lineage>
</organism>
<dbReference type="InterPro" id="IPR050452">
    <property type="entry name" value="Metacaspase"/>
</dbReference>
<dbReference type="GO" id="GO:0004197">
    <property type="term" value="F:cysteine-type endopeptidase activity"/>
    <property type="evidence" value="ECO:0007669"/>
    <property type="project" value="InterPro"/>
</dbReference>
<evidence type="ECO:0000259" key="2">
    <source>
        <dbReference type="Pfam" id="PF00656"/>
    </source>
</evidence>
<dbReference type="RefSeq" id="WP_080804274.1">
    <property type="nucleotide sequence ID" value="NZ_LT828546.1"/>
</dbReference>
<dbReference type="InterPro" id="IPR011600">
    <property type="entry name" value="Pept_C14_caspase"/>
</dbReference>
<feature type="domain" description="Peptidase C14 caspase" evidence="2">
    <location>
        <begin position="2"/>
        <end position="163"/>
    </location>
</feature>
<gene>
    <name evidence="3" type="ORF">MTBBW1_1140015</name>
</gene>
<dbReference type="GO" id="GO:0005737">
    <property type="term" value="C:cytoplasm"/>
    <property type="evidence" value="ECO:0007669"/>
    <property type="project" value="TreeGrafter"/>
</dbReference>
<protein>
    <recommendedName>
        <fullName evidence="2">Peptidase C14 caspase domain-containing protein</fullName>
    </recommendedName>
</protein>
<reference evidence="3 4" key="1">
    <citation type="submission" date="2017-03" db="EMBL/GenBank/DDBJ databases">
        <authorList>
            <person name="Afonso C.L."/>
            <person name="Miller P.J."/>
            <person name="Scott M.A."/>
            <person name="Spackman E."/>
            <person name="Goraichik I."/>
            <person name="Dimitrov K.M."/>
            <person name="Suarez D.L."/>
            <person name="Swayne D.E."/>
        </authorList>
    </citation>
    <scope>NUCLEOTIDE SEQUENCE [LARGE SCALE GENOMIC DNA]</scope>
    <source>
        <strain evidence="3">PRJEB14757</strain>
    </source>
</reference>
<evidence type="ECO:0000313" key="3">
    <source>
        <dbReference type="EMBL" id="SLM27825.1"/>
    </source>
</evidence>
<dbReference type="OrthoDB" id="9759662at2"/>
<sequence>MKYALLIGIDQYQNKYMNLNGCVNDINVISSILQLRHGFIADHILNHHATGENIIKAIKTLMQEPDATELLLYYSGHGSQVPDKTGKTDEKDGMDEILCPHDVFDDYITDDTLNLLFQLKKESVPLTVIFDCCHSGTAHRSIDQEQEPELERYIPPHNQYKCKNQKKYPKPAPKTQRTLPL</sequence>
<dbReference type="STRING" id="1246637.MTBBW1_1140015"/>
<dbReference type="Gene3D" id="3.40.50.1460">
    <property type="match status" value="1"/>
</dbReference>
<accession>A0A1W1H617</accession>
<dbReference type="PANTHER" id="PTHR48104">
    <property type="entry name" value="METACASPASE-4"/>
    <property type="match status" value="1"/>
</dbReference>
<evidence type="ECO:0000256" key="1">
    <source>
        <dbReference type="SAM" id="MobiDB-lite"/>
    </source>
</evidence>
<dbReference type="EMBL" id="FWEV01000018">
    <property type="protein sequence ID" value="SLM27825.1"/>
    <property type="molecule type" value="Genomic_DNA"/>
</dbReference>